<evidence type="ECO:0000313" key="2">
    <source>
        <dbReference type="EMBL" id="SDP52463.1"/>
    </source>
</evidence>
<sequence>MKNFLFILFTTLILGGCVSHPLTPEHRAQIKTVKVLPVKWESQQMVYMGREQAWGAALGAGLGAGVGMASGASRLGTAALSGAGFAGGMKLGQLAEMPTPVAILTVMDAEKIDLGVLLKQGFIDALGKTSTLKVVGDDEPADAQIQLTVAEWGFRLTQGFSSVVYPTLNVLAQMNRGDEMVWRTSEAVTPFNGQNVYGYTPLTYRTDPEALRRALTGITQISSGYLVKELK</sequence>
<dbReference type="Proteomes" id="UP000182654">
    <property type="component" value="Chromosome I"/>
</dbReference>
<dbReference type="Proteomes" id="UP000181686">
    <property type="component" value="Unassembled WGS sequence"/>
</dbReference>
<reference evidence="2 4" key="2">
    <citation type="submission" date="2016-10" db="EMBL/GenBank/DDBJ databases">
        <authorList>
            <person name="Varghese N."/>
            <person name="Submissions S."/>
        </authorList>
    </citation>
    <scope>NUCLEOTIDE SEQUENCE [LARGE SCALE GENOMIC DNA]</scope>
    <source>
        <strain evidence="2 4">BS2774</strain>
    </source>
</reference>
<dbReference type="EMBL" id="MDGK01000027">
    <property type="protein sequence ID" value="OIN09774.1"/>
    <property type="molecule type" value="Genomic_DNA"/>
</dbReference>
<evidence type="ECO:0000313" key="4">
    <source>
        <dbReference type="Proteomes" id="UP000182654"/>
    </source>
</evidence>
<dbReference type="RefSeq" id="WP_071489754.1">
    <property type="nucleotide sequence ID" value="NZ_LT629708.1"/>
</dbReference>
<accession>A0A1H0TEI5</accession>
<protein>
    <recommendedName>
        <fullName evidence="5">Lipoprotein</fullName>
    </recommendedName>
</protein>
<name>A0A1H0TEI5_9PSED</name>
<proteinExistence type="predicted"/>
<evidence type="ECO:0000313" key="3">
    <source>
        <dbReference type="Proteomes" id="UP000181686"/>
    </source>
</evidence>
<dbReference type="AlphaFoldDB" id="A0A1H0TEI5"/>
<gene>
    <name evidence="1" type="ORF">BFN10_11185</name>
    <name evidence="2" type="ORF">SAMN04490184_3686</name>
</gene>
<organism evidence="1 3">
    <name type="scientific">Pseudomonas extremorientalis</name>
    <dbReference type="NCBI Taxonomy" id="169669"/>
    <lineage>
        <taxon>Bacteria</taxon>
        <taxon>Pseudomonadati</taxon>
        <taxon>Pseudomonadota</taxon>
        <taxon>Gammaproteobacteria</taxon>
        <taxon>Pseudomonadales</taxon>
        <taxon>Pseudomonadaceae</taxon>
        <taxon>Pseudomonas</taxon>
    </lineage>
</organism>
<reference evidence="1 3" key="1">
    <citation type="submission" date="2016-08" db="EMBL/GenBank/DDBJ databases">
        <title>Draft genome sequence of the type strain of Pseudomonas extremorientalis LMG 19695T isolated from drinking water reservoir.</title>
        <authorList>
            <person name="Tambong J.T."/>
        </authorList>
    </citation>
    <scope>NUCLEOTIDE SEQUENCE [LARGE SCALE GENOMIC DNA]</scope>
    <source>
        <strain evidence="1 3">LMG 19695</strain>
    </source>
</reference>
<evidence type="ECO:0008006" key="5">
    <source>
        <dbReference type="Google" id="ProtNLM"/>
    </source>
</evidence>
<keyword evidence="4" id="KW-1185">Reference proteome</keyword>
<evidence type="ECO:0000313" key="1">
    <source>
        <dbReference type="EMBL" id="OIN09774.1"/>
    </source>
</evidence>
<dbReference type="EMBL" id="LT629708">
    <property type="protein sequence ID" value="SDP52463.1"/>
    <property type="molecule type" value="Genomic_DNA"/>
</dbReference>
<dbReference type="PROSITE" id="PS51257">
    <property type="entry name" value="PROKAR_LIPOPROTEIN"/>
    <property type="match status" value="1"/>
</dbReference>